<dbReference type="EMBL" id="QUWK01000034">
    <property type="protein sequence ID" value="RFU93626.1"/>
    <property type="molecule type" value="Genomic_DNA"/>
</dbReference>
<gene>
    <name evidence="2" type="ORF">DYP60_13835</name>
</gene>
<reference evidence="2 3" key="2">
    <citation type="submission" date="2018-09" db="EMBL/GenBank/DDBJ databases">
        <title>Genome of Sphaerochaeta halotolerans strain 4-11.</title>
        <authorList>
            <person name="Nazina T.N."/>
            <person name="Sokolova D.S."/>
        </authorList>
    </citation>
    <scope>NUCLEOTIDE SEQUENCE [LARGE SCALE GENOMIC DNA]</scope>
    <source>
        <strain evidence="2 3">4-11</strain>
    </source>
</reference>
<protein>
    <submittedName>
        <fullName evidence="2">IS1634 family transposase</fullName>
    </submittedName>
</protein>
<dbReference type="Proteomes" id="UP000264002">
    <property type="component" value="Unassembled WGS sequence"/>
</dbReference>
<dbReference type="GO" id="GO:0006313">
    <property type="term" value="P:DNA transposition"/>
    <property type="evidence" value="ECO:0007669"/>
    <property type="project" value="InterPro"/>
</dbReference>
<reference evidence="3" key="1">
    <citation type="submission" date="2018-08" db="EMBL/GenBank/DDBJ databases">
        <authorList>
            <person name="Grouzdev D.S."/>
            <person name="Krutkina M.S."/>
        </authorList>
    </citation>
    <scope>NUCLEOTIDE SEQUENCE [LARGE SCALE GENOMIC DNA]</scope>
    <source>
        <strain evidence="3">4-11</strain>
    </source>
</reference>
<proteinExistence type="predicted"/>
<comment type="caution">
    <text evidence="2">The sequence shown here is derived from an EMBL/GenBank/DDBJ whole genome shotgun (WGS) entry which is preliminary data.</text>
</comment>
<dbReference type="InterPro" id="IPR002559">
    <property type="entry name" value="Transposase_11"/>
</dbReference>
<evidence type="ECO:0000313" key="3">
    <source>
        <dbReference type="Proteomes" id="UP000264002"/>
    </source>
</evidence>
<feature type="domain" description="Transposase IS4-like" evidence="1">
    <location>
        <begin position="239"/>
        <end position="545"/>
    </location>
</feature>
<dbReference type="PANTHER" id="PTHR34614:SF2">
    <property type="entry name" value="TRANSPOSASE IS4-LIKE DOMAIN-CONTAINING PROTEIN"/>
    <property type="match status" value="1"/>
</dbReference>
<name>A0A372MEC7_9SPIR</name>
<organism evidence="2 3">
    <name type="scientific">Sphaerochaeta halotolerans</name>
    <dbReference type="NCBI Taxonomy" id="2293840"/>
    <lineage>
        <taxon>Bacteria</taxon>
        <taxon>Pseudomonadati</taxon>
        <taxon>Spirochaetota</taxon>
        <taxon>Spirochaetia</taxon>
        <taxon>Spirochaetales</taxon>
        <taxon>Sphaerochaetaceae</taxon>
        <taxon>Sphaerochaeta</taxon>
    </lineage>
</organism>
<evidence type="ECO:0000313" key="2">
    <source>
        <dbReference type="EMBL" id="RFU93626.1"/>
    </source>
</evidence>
<dbReference type="PANTHER" id="PTHR34614">
    <property type="match status" value="1"/>
</dbReference>
<evidence type="ECO:0000259" key="1">
    <source>
        <dbReference type="Pfam" id="PF01609"/>
    </source>
</evidence>
<dbReference type="GO" id="GO:0004803">
    <property type="term" value="F:transposase activity"/>
    <property type="evidence" value="ECO:0007669"/>
    <property type="project" value="InterPro"/>
</dbReference>
<dbReference type="NCBIfam" id="NF033559">
    <property type="entry name" value="transpos_IS1634"/>
    <property type="match status" value="1"/>
</dbReference>
<dbReference type="Pfam" id="PF01609">
    <property type="entry name" value="DDE_Tnp_1"/>
    <property type="match status" value="1"/>
</dbReference>
<dbReference type="GO" id="GO:0003677">
    <property type="term" value="F:DNA binding"/>
    <property type="evidence" value="ECO:0007669"/>
    <property type="project" value="InterPro"/>
</dbReference>
<dbReference type="AlphaFoldDB" id="A0A372MEC7"/>
<dbReference type="RefSeq" id="WP_117331602.1">
    <property type="nucleotide sequence ID" value="NZ_QUWK01000034.1"/>
</dbReference>
<dbReference type="SUPFAM" id="SSF53098">
    <property type="entry name" value="Ribonuclease H-like"/>
    <property type="match status" value="1"/>
</dbReference>
<sequence length="624" mass="72528">MAYMMTKNVLKSGDTIYYINTVSRIPGEKTKHKQVMVEKFSANDLRSRGEEDPQAYVLQRLNELREEARNTVRTMSYQVDLGLGLSLSGEGDLRVSDDCKNLGFAAYSRLYHRLELDEFVNNRRRYLDCSFNINVIFQHLLYSRCLWPASKKNTWEHKGRFFGDTGYGLQDVYRSMDSLLKWRTDLLRHLDSKVKQKFGRRDTVVFYDVTNYYFERDEADDENGLRAKGPCKEHRPEPIIQMGLFMDELSIPITYELFRGNTNDCETLPEAMDGSIIDFSDSRKIVVADKGMLSYYNIMKIRDARNGYVISQSIRKSDSQTKEFALSCEGWERTLDGNGNVVSMIKERTIPRRASTYGDIDGKKHSGTYNERQVFIWSRKYSDRARHERQAVIEKALQSEGKRSKDFKDSSYGKSKYLRKSPVKAGELVQADWCLYEFDASRLEEDEKYDGYYLICTNVVGVGDESQINPDKPSSHAYYRDSDGFLVLNHVVPASEIADIYRGLWKIEETFKVTKTGMLSLRPVFHSRQDRIRAHFLICFISLVLERLLERQLGWKYSAKSIQQSLSHFNAVQLANSNIYQVAYYDVLVDTILKALDIDISRKFLQQSDIRRIIGQTKKKDYED</sequence>
<keyword evidence="3" id="KW-1185">Reference proteome</keyword>
<dbReference type="InterPro" id="IPR012337">
    <property type="entry name" value="RNaseH-like_sf"/>
</dbReference>
<dbReference type="InterPro" id="IPR047654">
    <property type="entry name" value="IS1634_transpos"/>
</dbReference>
<accession>A0A372MEC7</accession>